<evidence type="ECO:0000313" key="3">
    <source>
        <dbReference type="Proteomes" id="UP000799291"/>
    </source>
</evidence>
<proteinExistence type="predicted"/>
<protein>
    <submittedName>
        <fullName evidence="2">Uncharacterized protein</fullName>
    </submittedName>
</protein>
<dbReference type="EMBL" id="MU005576">
    <property type="protein sequence ID" value="KAF2686969.1"/>
    <property type="molecule type" value="Genomic_DNA"/>
</dbReference>
<gene>
    <name evidence="2" type="ORF">K458DRAFT_204918</name>
</gene>
<feature type="chain" id="PRO_5026128023" evidence="1">
    <location>
        <begin position="27"/>
        <end position="72"/>
    </location>
</feature>
<dbReference type="AlphaFoldDB" id="A0A6G1JA01"/>
<reference evidence="2" key="1">
    <citation type="journal article" date="2020" name="Stud. Mycol.">
        <title>101 Dothideomycetes genomes: a test case for predicting lifestyles and emergence of pathogens.</title>
        <authorList>
            <person name="Haridas S."/>
            <person name="Albert R."/>
            <person name="Binder M."/>
            <person name="Bloem J."/>
            <person name="Labutti K."/>
            <person name="Salamov A."/>
            <person name="Andreopoulos B."/>
            <person name="Baker S."/>
            <person name="Barry K."/>
            <person name="Bills G."/>
            <person name="Bluhm B."/>
            <person name="Cannon C."/>
            <person name="Castanera R."/>
            <person name="Culley D."/>
            <person name="Daum C."/>
            <person name="Ezra D."/>
            <person name="Gonzalez J."/>
            <person name="Henrissat B."/>
            <person name="Kuo A."/>
            <person name="Liang C."/>
            <person name="Lipzen A."/>
            <person name="Lutzoni F."/>
            <person name="Magnuson J."/>
            <person name="Mondo S."/>
            <person name="Nolan M."/>
            <person name="Ohm R."/>
            <person name="Pangilinan J."/>
            <person name="Park H.-J."/>
            <person name="Ramirez L."/>
            <person name="Alfaro M."/>
            <person name="Sun H."/>
            <person name="Tritt A."/>
            <person name="Yoshinaga Y."/>
            <person name="Zwiers L.-H."/>
            <person name="Turgeon B."/>
            <person name="Goodwin S."/>
            <person name="Spatafora J."/>
            <person name="Crous P."/>
            <person name="Grigoriev I."/>
        </authorList>
    </citation>
    <scope>NUCLEOTIDE SEQUENCE</scope>
    <source>
        <strain evidence="2">CBS 122367</strain>
    </source>
</reference>
<keyword evidence="1" id="KW-0732">Signal</keyword>
<organism evidence="2 3">
    <name type="scientific">Lentithecium fluviatile CBS 122367</name>
    <dbReference type="NCBI Taxonomy" id="1168545"/>
    <lineage>
        <taxon>Eukaryota</taxon>
        <taxon>Fungi</taxon>
        <taxon>Dikarya</taxon>
        <taxon>Ascomycota</taxon>
        <taxon>Pezizomycotina</taxon>
        <taxon>Dothideomycetes</taxon>
        <taxon>Pleosporomycetidae</taxon>
        <taxon>Pleosporales</taxon>
        <taxon>Massarineae</taxon>
        <taxon>Lentitheciaceae</taxon>
        <taxon>Lentithecium</taxon>
    </lineage>
</organism>
<dbReference type="Proteomes" id="UP000799291">
    <property type="component" value="Unassembled WGS sequence"/>
</dbReference>
<name>A0A6G1JA01_9PLEO</name>
<evidence type="ECO:0000313" key="2">
    <source>
        <dbReference type="EMBL" id="KAF2686969.1"/>
    </source>
</evidence>
<sequence length="72" mass="8160">MTGRGPVLYPLFGLFPFLFLLGTSSSVPTIPLEAIEQIEWSLIGIPNHFGTRSSRRRLFRGSRRLFPLLLQS</sequence>
<keyword evidence="3" id="KW-1185">Reference proteome</keyword>
<accession>A0A6G1JA01</accession>
<evidence type="ECO:0000256" key="1">
    <source>
        <dbReference type="SAM" id="SignalP"/>
    </source>
</evidence>
<feature type="signal peptide" evidence="1">
    <location>
        <begin position="1"/>
        <end position="26"/>
    </location>
</feature>